<keyword evidence="3 6" id="KW-0812">Transmembrane</keyword>
<dbReference type="PANTHER" id="PTHR38459">
    <property type="entry name" value="PROPHAGE BACTOPRENOL-LINKED GLUCOSE TRANSLOCASE HOMOLOG"/>
    <property type="match status" value="1"/>
</dbReference>
<proteinExistence type="inferred from homology"/>
<evidence type="ECO:0000256" key="6">
    <source>
        <dbReference type="SAM" id="Phobius"/>
    </source>
</evidence>
<evidence type="ECO:0000256" key="1">
    <source>
        <dbReference type="ARBA" id="ARBA00004141"/>
    </source>
</evidence>
<keyword evidence="4 6" id="KW-1133">Transmembrane helix</keyword>
<dbReference type="GO" id="GO:0005886">
    <property type="term" value="C:plasma membrane"/>
    <property type="evidence" value="ECO:0007669"/>
    <property type="project" value="TreeGrafter"/>
</dbReference>
<comment type="caution">
    <text evidence="8">The sequence shown here is derived from an EMBL/GenBank/DDBJ whole genome shotgun (WGS) entry which is preliminary data.</text>
</comment>
<dbReference type="Proteomes" id="UP000294911">
    <property type="component" value="Unassembled WGS sequence"/>
</dbReference>
<feature type="transmembrane region" description="Helical" evidence="6">
    <location>
        <begin position="29"/>
        <end position="50"/>
    </location>
</feature>
<evidence type="ECO:0000256" key="5">
    <source>
        <dbReference type="ARBA" id="ARBA00023136"/>
    </source>
</evidence>
<feature type="transmembrane region" description="Helical" evidence="6">
    <location>
        <begin position="100"/>
        <end position="118"/>
    </location>
</feature>
<evidence type="ECO:0000256" key="3">
    <source>
        <dbReference type="ARBA" id="ARBA00022692"/>
    </source>
</evidence>
<evidence type="ECO:0000313" key="8">
    <source>
        <dbReference type="EMBL" id="TCP57013.1"/>
    </source>
</evidence>
<feature type="domain" description="GtrA/DPMS transmembrane" evidence="7">
    <location>
        <begin position="31"/>
        <end position="151"/>
    </location>
</feature>
<reference evidence="8 9" key="1">
    <citation type="submission" date="2019-03" db="EMBL/GenBank/DDBJ databases">
        <title>Genomic Encyclopedia of Type Strains, Phase IV (KMG-IV): sequencing the most valuable type-strain genomes for metagenomic binning, comparative biology and taxonomic classification.</title>
        <authorList>
            <person name="Goeker M."/>
        </authorList>
    </citation>
    <scope>NUCLEOTIDE SEQUENCE [LARGE SCALE GENOMIC DNA]</scope>
    <source>
        <strain evidence="8 9">DSM 45765</strain>
    </source>
</reference>
<comment type="similarity">
    <text evidence="2">Belongs to the GtrA family.</text>
</comment>
<sequence length="162" mass="17553">MTTVASGTETSDTESAGESSKQLGFFAQVIRFGLIGGFCGLIDLGIYSGLRALGMDIAPWEDVARAISFIVGTTTAYFLNKRFTFSATVTGEAKQPLGFALLYATTFLFAVGVNRLSLQLLPEMDWKSTVAWVISQGTATVINFVMLRTVVYRKPKATTAER</sequence>
<gene>
    <name evidence="8" type="ORF">EV191_101965</name>
</gene>
<dbReference type="AlphaFoldDB" id="A0A4R2R386"/>
<keyword evidence="9" id="KW-1185">Reference proteome</keyword>
<dbReference type="Pfam" id="PF04138">
    <property type="entry name" value="GtrA_DPMS_TM"/>
    <property type="match status" value="1"/>
</dbReference>
<dbReference type="EMBL" id="SLXQ01000001">
    <property type="protein sequence ID" value="TCP57013.1"/>
    <property type="molecule type" value="Genomic_DNA"/>
</dbReference>
<comment type="subcellular location">
    <subcellularLocation>
        <location evidence="1">Membrane</location>
        <topology evidence="1">Multi-pass membrane protein</topology>
    </subcellularLocation>
</comment>
<dbReference type="PANTHER" id="PTHR38459:SF6">
    <property type="entry name" value="ARABINOGALACTAN BIOSYNTHESIS RECRUITING PROTEIN RV3789"/>
    <property type="match status" value="1"/>
</dbReference>
<accession>A0A4R2R386</accession>
<feature type="transmembrane region" description="Helical" evidence="6">
    <location>
        <begin position="62"/>
        <end position="79"/>
    </location>
</feature>
<dbReference type="InterPro" id="IPR051401">
    <property type="entry name" value="GtrA_CellWall_Glycosyl"/>
</dbReference>
<dbReference type="GO" id="GO:0000271">
    <property type="term" value="P:polysaccharide biosynthetic process"/>
    <property type="evidence" value="ECO:0007669"/>
    <property type="project" value="InterPro"/>
</dbReference>
<protein>
    <submittedName>
        <fullName evidence="8">Putative flippase GtrA</fullName>
    </submittedName>
</protein>
<name>A0A4R2R386_9PSEU</name>
<organism evidence="8 9">
    <name type="scientific">Tamaricihabitans halophyticus</name>
    <dbReference type="NCBI Taxonomy" id="1262583"/>
    <lineage>
        <taxon>Bacteria</taxon>
        <taxon>Bacillati</taxon>
        <taxon>Actinomycetota</taxon>
        <taxon>Actinomycetes</taxon>
        <taxon>Pseudonocardiales</taxon>
        <taxon>Pseudonocardiaceae</taxon>
        <taxon>Tamaricihabitans</taxon>
    </lineage>
</organism>
<evidence type="ECO:0000256" key="2">
    <source>
        <dbReference type="ARBA" id="ARBA00009399"/>
    </source>
</evidence>
<evidence type="ECO:0000259" key="7">
    <source>
        <dbReference type="Pfam" id="PF04138"/>
    </source>
</evidence>
<evidence type="ECO:0000313" key="9">
    <source>
        <dbReference type="Proteomes" id="UP000294911"/>
    </source>
</evidence>
<evidence type="ECO:0000256" key="4">
    <source>
        <dbReference type="ARBA" id="ARBA00022989"/>
    </source>
</evidence>
<keyword evidence="5 6" id="KW-0472">Membrane</keyword>
<feature type="transmembrane region" description="Helical" evidence="6">
    <location>
        <begin position="130"/>
        <end position="152"/>
    </location>
</feature>
<dbReference type="InterPro" id="IPR007267">
    <property type="entry name" value="GtrA_DPMS_TM"/>
</dbReference>